<dbReference type="InterPro" id="IPR036514">
    <property type="entry name" value="SGNH_hydro_sf"/>
</dbReference>
<feature type="chain" id="PRO_5039445596" evidence="2">
    <location>
        <begin position="21"/>
        <end position="475"/>
    </location>
</feature>
<dbReference type="Gene3D" id="3.40.50.1110">
    <property type="entry name" value="SGNH hydrolase"/>
    <property type="match status" value="1"/>
</dbReference>
<evidence type="ECO:0000313" key="4">
    <source>
        <dbReference type="EMBL" id="MBO8452712.1"/>
    </source>
</evidence>
<dbReference type="PANTHER" id="PTHR22901:SF0">
    <property type="entry name" value="SIALATE O-ACETYLESTERASE"/>
    <property type="match status" value="1"/>
</dbReference>
<reference evidence="4" key="1">
    <citation type="submission" date="2020-10" db="EMBL/GenBank/DDBJ databases">
        <authorList>
            <person name="Gilroy R."/>
        </authorList>
    </citation>
    <scope>NUCLEOTIDE SEQUENCE</scope>
    <source>
        <strain evidence="4">B1-20833</strain>
    </source>
</reference>
<dbReference type="PANTHER" id="PTHR22901">
    <property type="entry name" value="SIALATE O-ACETYLESTERASE"/>
    <property type="match status" value="1"/>
</dbReference>
<name>A0A9D9ERG4_9BACT</name>
<dbReference type="GO" id="GO:0001681">
    <property type="term" value="F:sialate O-acetylesterase activity"/>
    <property type="evidence" value="ECO:0007669"/>
    <property type="project" value="InterPro"/>
</dbReference>
<evidence type="ECO:0000256" key="2">
    <source>
        <dbReference type="SAM" id="SignalP"/>
    </source>
</evidence>
<comment type="caution">
    <text evidence="4">The sequence shown here is derived from an EMBL/GenBank/DDBJ whole genome shotgun (WGS) entry which is preliminary data.</text>
</comment>
<dbReference type="InterPro" id="IPR005181">
    <property type="entry name" value="SASA"/>
</dbReference>
<evidence type="ECO:0000313" key="5">
    <source>
        <dbReference type="Proteomes" id="UP000823661"/>
    </source>
</evidence>
<dbReference type="InterPro" id="IPR039329">
    <property type="entry name" value="SIAE"/>
</dbReference>
<dbReference type="Proteomes" id="UP000823661">
    <property type="component" value="Unassembled WGS sequence"/>
</dbReference>
<gene>
    <name evidence="4" type="ORF">IAC06_07510</name>
</gene>
<feature type="signal peptide" evidence="2">
    <location>
        <begin position="1"/>
        <end position="20"/>
    </location>
</feature>
<sequence>MKKVVLMFAVLCMAASVTEAKVTLPHIFGDNMVLQQQTDVKFWGTAAPSTKVTIRPSWDRKMTVTVTSDADGRWKAAVATPEAGGPYSVEISDGEKLVLENVLIGEVWFCSGQSNMEMPVRGFDCQPVEGSTDVIIGARPEIPVRFCTVSKATAVTPQEDCETEWMENTPDAVVWASATAYFFGQYLQKILDVPVGLIISDWGGTAIEAWMDRETIAGSFPEFDLSFIERGEVQGNVSGTPTQLYNAMVAPLLPYTIKGAIWYQGEANIGRAEQYRRLMSAYVDMMRDRWENQNMPFYYVQIAPFRYGDGDEGTSSALLREAQMLSWGDIPNSGMAVTLDIGDNDCIHPADKRTVGERLALMALHQTYGKKSINPYAPVYKSWEVNEGRIFVHFNNADGGLSPRGHLLTGFEVAGPDKVFYPATARVSGWDTVEVYCPAEVTEPSAVRYCFHNCVEPSLYNLFGIPASSFRTDSW</sequence>
<organism evidence="4 5">
    <name type="scientific">Candidatus Cryptobacteroides intestinavium</name>
    <dbReference type="NCBI Taxonomy" id="2840766"/>
    <lineage>
        <taxon>Bacteria</taxon>
        <taxon>Pseudomonadati</taxon>
        <taxon>Bacteroidota</taxon>
        <taxon>Bacteroidia</taxon>
        <taxon>Bacteroidales</taxon>
        <taxon>Candidatus Cryptobacteroides</taxon>
    </lineage>
</organism>
<dbReference type="EMBL" id="JADIMI010000070">
    <property type="protein sequence ID" value="MBO8452712.1"/>
    <property type="molecule type" value="Genomic_DNA"/>
</dbReference>
<dbReference type="SUPFAM" id="SSF52266">
    <property type="entry name" value="SGNH hydrolase"/>
    <property type="match status" value="1"/>
</dbReference>
<dbReference type="AlphaFoldDB" id="A0A9D9ERG4"/>
<feature type="domain" description="Sialate O-acetylesterase" evidence="3">
    <location>
        <begin position="106"/>
        <end position="361"/>
    </location>
</feature>
<accession>A0A9D9ERG4</accession>
<evidence type="ECO:0000259" key="3">
    <source>
        <dbReference type="Pfam" id="PF03629"/>
    </source>
</evidence>
<protein>
    <submittedName>
        <fullName evidence="4">Sialate O-acetylesterase</fullName>
    </submittedName>
</protein>
<reference evidence="4" key="2">
    <citation type="journal article" date="2021" name="PeerJ">
        <title>Extensive microbial diversity within the chicken gut microbiome revealed by metagenomics and culture.</title>
        <authorList>
            <person name="Gilroy R."/>
            <person name="Ravi A."/>
            <person name="Getino M."/>
            <person name="Pursley I."/>
            <person name="Horton D.L."/>
            <person name="Alikhan N.F."/>
            <person name="Baker D."/>
            <person name="Gharbi K."/>
            <person name="Hall N."/>
            <person name="Watson M."/>
            <person name="Adriaenssens E.M."/>
            <person name="Foster-Nyarko E."/>
            <person name="Jarju S."/>
            <person name="Secka A."/>
            <person name="Antonio M."/>
            <person name="Oren A."/>
            <person name="Chaudhuri R.R."/>
            <person name="La Ragione R."/>
            <person name="Hildebrand F."/>
            <person name="Pallen M.J."/>
        </authorList>
    </citation>
    <scope>NUCLEOTIDE SEQUENCE</scope>
    <source>
        <strain evidence="4">B1-20833</strain>
    </source>
</reference>
<keyword evidence="1" id="KW-0378">Hydrolase</keyword>
<dbReference type="Pfam" id="PF03629">
    <property type="entry name" value="SASA"/>
    <property type="match status" value="1"/>
</dbReference>
<dbReference type="GO" id="GO:0005975">
    <property type="term" value="P:carbohydrate metabolic process"/>
    <property type="evidence" value="ECO:0007669"/>
    <property type="project" value="TreeGrafter"/>
</dbReference>
<proteinExistence type="predicted"/>
<keyword evidence="2" id="KW-0732">Signal</keyword>
<dbReference type="Gene3D" id="2.60.40.10">
    <property type="entry name" value="Immunoglobulins"/>
    <property type="match status" value="1"/>
</dbReference>
<dbReference type="InterPro" id="IPR013783">
    <property type="entry name" value="Ig-like_fold"/>
</dbReference>
<evidence type="ECO:0000256" key="1">
    <source>
        <dbReference type="ARBA" id="ARBA00022801"/>
    </source>
</evidence>